<reference evidence="1" key="1">
    <citation type="submission" date="2018-10" db="EMBL/GenBank/DDBJ databases">
        <title>Hidden diversity of soil giant viruses.</title>
        <authorList>
            <person name="Schulz F."/>
            <person name="Alteio L."/>
            <person name="Goudeau D."/>
            <person name="Ryan E.M."/>
            <person name="Malmstrom R.R."/>
            <person name="Blanchard J."/>
            <person name="Woyke T."/>
        </authorList>
    </citation>
    <scope>NUCLEOTIDE SEQUENCE</scope>
    <source>
        <strain evidence="1">FNV1</strain>
    </source>
</reference>
<gene>
    <name evidence="1" type="ORF">Faunusvirus2_20</name>
</gene>
<name>A0A3G4ZZS2_9VIRU</name>
<proteinExistence type="predicted"/>
<evidence type="ECO:0000313" key="1">
    <source>
        <dbReference type="EMBL" id="AYV79073.1"/>
    </source>
</evidence>
<accession>A0A3G4ZZS2</accession>
<protein>
    <submittedName>
        <fullName evidence="1">Uncharacterized protein</fullName>
    </submittedName>
</protein>
<organism evidence="1">
    <name type="scientific">Faunusvirus sp</name>
    <dbReference type="NCBI Taxonomy" id="2487766"/>
    <lineage>
        <taxon>Viruses</taxon>
        <taxon>Varidnaviria</taxon>
        <taxon>Bamfordvirae</taxon>
        <taxon>Nucleocytoviricota</taxon>
        <taxon>Megaviricetes</taxon>
        <taxon>Imitervirales</taxon>
        <taxon>Mimiviridae</taxon>
    </lineage>
</organism>
<sequence length="380" mass="40711">MIKIQFLSPHIYIMASLNPIFDSINNINESVQNKMNKSGDTLTGPLVLSNHNAVHFNESIINGTNYVSLQAPANLPSTLNFTLPAVLGTTGQVLSNTDGFGTLGWTSGGASYNQSLNTTDKVAFKELIVSPYNDPTRQFSITAQYGTVAFNSNYLDMFGNIYLISPNSLTLQSQISYGGVNIDSTTSPDITTFLCSLLYIDTSVTPLTLTIDAPFTGVFYILMMVANAPGNIATLNTLVTSPITWTNIGDCATIIYNGVINKWQVASVSNPAMLSQLQLQSYNTITTSTSADITSFNSSVCFIDASVGAITLSIDTGRFNGATVTVTMSIAGHAATLANTNVHVTTQIQWSVLYDSATLLYNASTSKWLVVSVSRVAMIT</sequence>
<dbReference type="EMBL" id="MK072133">
    <property type="protein sequence ID" value="AYV79073.1"/>
    <property type="molecule type" value="Genomic_DNA"/>
</dbReference>